<evidence type="ECO:0000256" key="2">
    <source>
        <dbReference type="ARBA" id="ARBA00022475"/>
    </source>
</evidence>
<sequence length="187" mass="19758">MGVLEVLIIGIALSADAFAVTISDACAYKDESRARMMLLPIAFGLFQGLMPTLGYFLGSLFAEIIETYAGVVTLLILGIIGGNMIREGISALRANNHEEEEVCNHLTLGIIVIQAIATAIDAFAVGVSLRAQVVAIIPTALLITCTTFVCVCIALAIGRRFGLLLGDRAEVVGGVVLVLIGLRAFFF</sequence>
<evidence type="ECO:0000256" key="7">
    <source>
        <dbReference type="ARBA" id="ARBA00023211"/>
    </source>
</evidence>
<reference evidence="9" key="2">
    <citation type="journal article" date="2021" name="PeerJ">
        <title>Extensive microbial diversity within the chicken gut microbiome revealed by metagenomics and culture.</title>
        <authorList>
            <person name="Gilroy R."/>
            <person name="Ravi A."/>
            <person name="Getino M."/>
            <person name="Pursley I."/>
            <person name="Horton D.L."/>
            <person name="Alikhan N.F."/>
            <person name="Baker D."/>
            <person name="Gharbi K."/>
            <person name="Hall N."/>
            <person name="Watson M."/>
            <person name="Adriaenssens E.M."/>
            <person name="Foster-Nyarko E."/>
            <person name="Jarju S."/>
            <person name="Secka A."/>
            <person name="Antonio M."/>
            <person name="Oren A."/>
            <person name="Chaudhuri R.R."/>
            <person name="La Ragione R."/>
            <person name="Hildebrand F."/>
            <person name="Pallen M.J."/>
        </authorList>
    </citation>
    <scope>NUCLEOTIDE SEQUENCE</scope>
    <source>
        <strain evidence="9">ChiHjej12B11-29160</strain>
    </source>
</reference>
<dbReference type="Pfam" id="PF02659">
    <property type="entry name" value="Mntp"/>
    <property type="match status" value="1"/>
</dbReference>
<protein>
    <recommendedName>
        <fullName evidence="8">Putative manganese efflux pump MntP</fullName>
    </recommendedName>
</protein>
<dbReference type="HAMAP" id="MF_01521">
    <property type="entry name" value="MntP_pump"/>
    <property type="match status" value="1"/>
</dbReference>
<keyword evidence="1 8" id="KW-0813">Transport</keyword>
<feature type="transmembrane region" description="Helical" evidence="8">
    <location>
        <begin position="133"/>
        <end position="157"/>
    </location>
</feature>
<keyword evidence="5 8" id="KW-0406">Ion transport</keyword>
<feature type="transmembrane region" description="Helical" evidence="8">
    <location>
        <begin position="67"/>
        <end position="85"/>
    </location>
</feature>
<name>A0A9D1HWW4_9ACTN</name>
<organism evidence="9 10">
    <name type="scientific">Candidatus Coprovicinus avistercoris</name>
    <dbReference type="NCBI Taxonomy" id="2840754"/>
    <lineage>
        <taxon>Bacteria</taxon>
        <taxon>Bacillati</taxon>
        <taxon>Actinomycetota</taxon>
        <taxon>Coriobacteriia</taxon>
        <taxon>Coriobacteriales</taxon>
        <taxon>Coriobacteriaceae</taxon>
        <taxon>Coriobacteriaceae incertae sedis</taxon>
        <taxon>Candidatus Coprovicinus</taxon>
    </lineage>
</organism>
<accession>A0A9D1HWW4</accession>
<evidence type="ECO:0000256" key="1">
    <source>
        <dbReference type="ARBA" id="ARBA00022448"/>
    </source>
</evidence>
<reference evidence="9" key="1">
    <citation type="submission" date="2020-10" db="EMBL/GenBank/DDBJ databases">
        <authorList>
            <person name="Gilroy R."/>
        </authorList>
    </citation>
    <scope>NUCLEOTIDE SEQUENCE</scope>
    <source>
        <strain evidence="9">ChiHjej12B11-29160</strain>
    </source>
</reference>
<keyword evidence="6 8" id="KW-0472">Membrane</keyword>
<evidence type="ECO:0000256" key="8">
    <source>
        <dbReference type="HAMAP-Rule" id="MF_01521"/>
    </source>
</evidence>
<dbReference type="InterPro" id="IPR022929">
    <property type="entry name" value="Put_MntP"/>
</dbReference>
<dbReference type="GO" id="GO:0005886">
    <property type="term" value="C:plasma membrane"/>
    <property type="evidence" value="ECO:0007669"/>
    <property type="project" value="UniProtKB-SubCell"/>
</dbReference>
<gene>
    <name evidence="8" type="primary">mntP</name>
    <name evidence="9" type="ORF">IAD17_04045</name>
</gene>
<feature type="transmembrane region" description="Helical" evidence="8">
    <location>
        <begin position="106"/>
        <end position="127"/>
    </location>
</feature>
<evidence type="ECO:0000256" key="5">
    <source>
        <dbReference type="ARBA" id="ARBA00023065"/>
    </source>
</evidence>
<feature type="transmembrane region" description="Helical" evidence="8">
    <location>
        <begin position="38"/>
        <end position="61"/>
    </location>
</feature>
<comment type="function">
    <text evidence="8">Probably functions as a manganese efflux pump.</text>
</comment>
<dbReference type="Proteomes" id="UP000824078">
    <property type="component" value="Unassembled WGS sequence"/>
</dbReference>
<feature type="transmembrane region" description="Helical" evidence="8">
    <location>
        <begin position="169"/>
        <end position="186"/>
    </location>
</feature>
<dbReference type="PANTHER" id="PTHR35529">
    <property type="entry name" value="MANGANESE EFFLUX PUMP MNTP-RELATED"/>
    <property type="match status" value="1"/>
</dbReference>
<dbReference type="PANTHER" id="PTHR35529:SF1">
    <property type="entry name" value="MANGANESE EFFLUX PUMP MNTP-RELATED"/>
    <property type="match status" value="1"/>
</dbReference>
<comment type="caution">
    <text evidence="9">The sequence shown here is derived from an EMBL/GenBank/DDBJ whole genome shotgun (WGS) entry which is preliminary data.</text>
</comment>
<keyword evidence="2 8" id="KW-1003">Cell membrane</keyword>
<dbReference type="GO" id="GO:0005384">
    <property type="term" value="F:manganese ion transmembrane transporter activity"/>
    <property type="evidence" value="ECO:0007669"/>
    <property type="project" value="UniProtKB-UniRule"/>
</dbReference>
<evidence type="ECO:0000313" key="9">
    <source>
        <dbReference type="EMBL" id="HIU24073.1"/>
    </source>
</evidence>
<feature type="transmembrane region" description="Helical" evidence="8">
    <location>
        <begin position="6"/>
        <end position="26"/>
    </location>
</feature>
<dbReference type="InterPro" id="IPR003810">
    <property type="entry name" value="Mntp/YtaF"/>
</dbReference>
<comment type="subcellular location">
    <subcellularLocation>
        <location evidence="8">Cell membrane</location>
        <topology evidence="8">Multi-pass membrane protein</topology>
    </subcellularLocation>
</comment>
<keyword evidence="7 8" id="KW-0464">Manganese</keyword>
<dbReference type="EMBL" id="DVMQ01000014">
    <property type="protein sequence ID" value="HIU24073.1"/>
    <property type="molecule type" value="Genomic_DNA"/>
</dbReference>
<proteinExistence type="inferred from homology"/>
<evidence type="ECO:0000313" key="10">
    <source>
        <dbReference type="Proteomes" id="UP000824078"/>
    </source>
</evidence>
<evidence type="ECO:0000256" key="3">
    <source>
        <dbReference type="ARBA" id="ARBA00022692"/>
    </source>
</evidence>
<evidence type="ECO:0000256" key="4">
    <source>
        <dbReference type="ARBA" id="ARBA00022989"/>
    </source>
</evidence>
<keyword evidence="4 8" id="KW-1133">Transmembrane helix</keyword>
<comment type="similarity">
    <text evidence="8">Belongs to the MntP (TC 9.B.29) family.</text>
</comment>
<evidence type="ECO:0000256" key="6">
    <source>
        <dbReference type="ARBA" id="ARBA00023136"/>
    </source>
</evidence>
<keyword evidence="3 8" id="KW-0812">Transmembrane</keyword>
<dbReference type="AlphaFoldDB" id="A0A9D1HWW4"/>